<dbReference type="GeneID" id="64692967"/>
<keyword evidence="3" id="KW-1185">Reference proteome</keyword>
<feature type="domain" description="Ubiquitin-like" evidence="1">
    <location>
        <begin position="108"/>
        <end position="192"/>
    </location>
</feature>
<protein>
    <recommendedName>
        <fullName evidence="1">Ubiquitin-like domain-containing protein</fullName>
    </recommendedName>
</protein>
<evidence type="ECO:0000313" key="3">
    <source>
        <dbReference type="Proteomes" id="UP000823399"/>
    </source>
</evidence>
<dbReference type="EMBL" id="JABBWM010000002">
    <property type="protein sequence ID" value="KAG2119935.1"/>
    <property type="molecule type" value="Genomic_DNA"/>
</dbReference>
<proteinExistence type="predicted"/>
<evidence type="ECO:0000313" key="2">
    <source>
        <dbReference type="EMBL" id="KAG2119935.1"/>
    </source>
</evidence>
<dbReference type="Pfam" id="PF22893">
    <property type="entry name" value="ULD_2"/>
    <property type="match status" value="1"/>
</dbReference>
<comment type="caution">
    <text evidence="2">The sequence shown here is derived from an EMBL/GenBank/DDBJ whole genome shotgun (WGS) entry which is preliminary data.</text>
</comment>
<accession>A0A9P7FKA9</accession>
<dbReference type="OrthoDB" id="2639018at2759"/>
<dbReference type="RefSeq" id="XP_041299761.1">
    <property type="nucleotide sequence ID" value="XM_041430708.1"/>
</dbReference>
<sequence length="229" mass="25869">MAQIISPVVQATIAGAIPVAGPPIHATISGLLSILQAIYVRLYNHSLAYTSVTQAIIECSSEIDHYLADHSVVFYSLKIVCMHSILRFVSGHLKCKSSVGPIVTLGFVTLVDATGRLHPIPMDVCDSFERFNEQPQLLFKHNSTQAQVQRRYIEQRQYDLCIDDDKQVTQLASRRWPSIQAGTTIVMRVVFEQKTRRVVEYTCHFCRAVNHVSRPKNLLQCRPGYSINW</sequence>
<dbReference type="InterPro" id="IPR054464">
    <property type="entry name" value="ULD_fung"/>
</dbReference>
<dbReference type="AlphaFoldDB" id="A0A9P7FKA9"/>
<gene>
    <name evidence="2" type="ORF">F5147DRAFT_564128</name>
</gene>
<name>A0A9P7FKA9_9AGAM</name>
<organism evidence="2 3">
    <name type="scientific">Suillus discolor</name>
    <dbReference type="NCBI Taxonomy" id="1912936"/>
    <lineage>
        <taxon>Eukaryota</taxon>
        <taxon>Fungi</taxon>
        <taxon>Dikarya</taxon>
        <taxon>Basidiomycota</taxon>
        <taxon>Agaricomycotina</taxon>
        <taxon>Agaricomycetes</taxon>
        <taxon>Agaricomycetidae</taxon>
        <taxon>Boletales</taxon>
        <taxon>Suillineae</taxon>
        <taxon>Suillaceae</taxon>
        <taxon>Suillus</taxon>
    </lineage>
</organism>
<reference evidence="2" key="1">
    <citation type="journal article" date="2020" name="New Phytol.">
        <title>Comparative genomics reveals dynamic genome evolution in host specialist ectomycorrhizal fungi.</title>
        <authorList>
            <person name="Lofgren L.A."/>
            <person name="Nguyen N.H."/>
            <person name="Vilgalys R."/>
            <person name="Ruytinx J."/>
            <person name="Liao H.L."/>
            <person name="Branco S."/>
            <person name="Kuo A."/>
            <person name="LaButti K."/>
            <person name="Lipzen A."/>
            <person name="Andreopoulos W."/>
            <person name="Pangilinan J."/>
            <person name="Riley R."/>
            <person name="Hundley H."/>
            <person name="Na H."/>
            <person name="Barry K."/>
            <person name="Grigoriev I.V."/>
            <person name="Stajich J.E."/>
            <person name="Kennedy P.G."/>
        </authorList>
    </citation>
    <scope>NUCLEOTIDE SEQUENCE</scope>
    <source>
        <strain evidence="2">FC423</strain>
    </source>
</reference>
<dbReference type="Proteomes" id="UP000823399">
    <property type="component" value="Unassembled WGS sequence"/>
</dbReference>
<evidence type="ECO:0000259" key="1">
    <source>
        <dbReference type="Pfam" id="PF22893"/>
    </source>
</evidence>